<reference evidence="2 3" key="1">
    <citation type="submission" date="2021-02" db="EMBL/GenBank/DDBJ databases">
        <title>De Novo genome assembly of isolated myxobacteria.</title>
        <authorList>
            <person name="Stevens D.C."/>
        </authorList>
    </citation>
    <scope>NUCLEOTIDE SEQUENCE [LARGE SCALE GENOMIC DNA]</scope>
    <source>
        <strain evidence="2 3">SCHIC003</strain>
    </source>
</reference>
<protein>
    <submittedName>
        <fullName evidence="2">Beta-lactamase family protein</fullName>
    </submittedName>
</protein>
<dbReference type="EMBL" id="CP071091">
    <property type="protein sequence ID" value="QSQ13998.1"/>
    <property type="molecule type" value="Genomic_DNA"/>
</dbReference>
<evidence type="ECO:0000259" key="1">
    <source>
        <dbReference type="Pfam" id="PF00144"/>
    </source>
</evidence>
<name>A0ABX7N5U3_9BACT</name>
<dbReference type="InterPro" id="IPR001466">
    <property type="entry name" value="Beta-lactam-related"/>
</dbReference>
<organism evidence="2 3">
    <name type="scientific">Myxococcus landrumensis</name>
    <dbReference type="NCBI Taxonomy" id="2813577"/>
    <lineage>
        <taxon>Bacteria</taxon>
        <taxon>Pseudomonadati</taxon>
        <taxon>Myxococcota</taxon>
        <taxon>Myxococcia</taxon>
        <taxon>Myxococcales</taxon>
        <taxon>Cystobacterineae</taxon>
        <taxon>Myxococcaceae</taxon>
        <taxon>Myxococcus</taxon>
    </lineage>
</organism>
<evidence type="ECO:0000313" key="2">
    <source>
        <dbReference type="EMBL" id="QSQ13998.1"/>
    </source>
</evidence>
<keyword evidence="3" id="KW-1185">Reference proteome</keyword>
<dbReference type="PANTHER" id="PTHR46825:SF7">
    <property type="entry name" value="D-ALANYL-D-ALANINE CARBOXYPEPTIDASE"/>
    <property type="match status" value="1"/>
</dbReference>
<proteinExistence type="predicted"/>
<accession>A0ABX7N5U3</accession>
<dbReference type="SUPFAM" id="SSF56601">
    <property type="entry name" value="beta-lactamase/transpeptidase-like"/>
    <property type="match status" value="1"/>
</dbReference>
<dbReference type="InterPro" id="IPR050491">
    <property type="entry name" value="AmpC-like"/>
</dbReference>
<sequence>MSLRSRLSWLVPLLWVGCGTEATESQFQDTVASSSHSETFSVEDLSRVSTEGVLQQLLEAEHAAGMPGAFAEVWDGTQVWRGAVGVADVDTGRPMQPGFRHRVGSLTKTFVATTVLQLVGEQRIQLDAPIGAYLPDVVPGALGGRVTVRMLLNHTSGLGDYPDAILVTPEDFEAVRSRTFTPRELVAHGLALPPTDVPGARYSYSNTNYILAGLLIERVTGRSLEDVVARRILWPLGLHDTYFPGTRMHVRGAHSKAYVPWADGTLRDFSVYNMSWGWAAGALVSTTRDINRFYQALLAGRLLAPAQLAEMLTPVRNPNDPAAGYGLGLSYSMLPCGPVWGHTGGLLGHRTFTFHRADGSRRVTLAENLTRYETPGQPHPINKARSKFMVTALCGPAVAVSSAGE</sequence>
<evidence type="ECO:0000313" key="3">
    <source>
        <dbReference type="Proteomes" id="UP000663090"/>
    </source>
</evidence>
<dbReference type="PROSITE" id="PS51257">
    <property type="entry name" value="PROKAR_LIPOPROTEIN"/>
    <property type="match status" value="1"/>
</dbReference>
<gene>
    <name evidence="2" type="ORF">JY572_37735</name>
</gene>
<dbReference type="Gene3D" id="3.40.710.10">
    <property type="entry name" value="DD-peptidase/beta-lactamase superfamily"/>
    <property type="match status" value="1"/>
</dbReference>
<dbReference type="InterPro" id="IPR012338">
    <property type="entry name" value="Beta-lactam/transpept-like"/>
</dbReference>
<dbReference type="Proteomes" id="UP000663090">
    <property type="component" value="Chromosome"/>
</dbReference>
<dbReference type="Pfam" id="PF00144">
    <property type="entry name" value="Beta-lactamase"/>
    <property type="match status" value="1"/>
</dbReference>
<dbReference type="PANTHER" id="PTHR46825">
    <property type="entry name" value="D-ALANYL-D-ALANINE-CARBOXYPEPTIDASE/ENDOPEPTIDASE AMPH"/>
    <property type="match status" value="1"/>
</dbReference>
<feature type="domain" description="Beta-lactamase-related" evidence="1">
    <location>
        <begin position="57"/>
        <end position="365"/>
    </location>
</feature>